<feature type="chain" id="PRO_5013111792" description="LVIVD repeat-containing protein" evidence="1">
    <location>
        <begin position="24"/>
        <end position="177"/>
    </location>
</feature>
<dbReference type="OrthoDB" id="853480at2"/>
<evidence type="ECO:0000256" key="1">
    <source>
        <dbReference type="SAM" id="SignalP"/>
    </source>
</evidence>
<evidence type="ECO:0008006" key="4">
    <source>
        <dbReference type="Google" id="ProtNLM"/>
    </source>
</evidence>
<dbReference type="EMBL" id="CP014263">
    <property type="protein sequence ID" value="AQG79427.1"/>
    <property type="molecule type" value="Genomic_DNA"/>
</dbReference>
<gene>
    <name evidence="2" type="ORF">AWR27_08890</name>
</gene>
<dbReference type="RefSeq" id="WP_077130862.1">
    <property type="nucleotide sequence ID" value="NZ_CP014263.1"/>
</dbReference>
<sequence>MTRLFPSLLLLFSCLLLDGCKHYAPPPPPTTGATYRPVYATYATVRSVQTLAPQPLKNVGKIYVKDNYLFINEVGSGIHIVDNRDPANPVRLSFVSIPGNHELAVKDSILYADNTLDLVALNIANPRSIRVMKRIENAFPYPAFPQFTNVRFECADPDRGVVVRWEKSDVKNPQCYR</sequence>
<dbReference type="STRING" id="1178516.AWR27_08890"/>
<accession>A0A1P9WVK8</accession>
<dbReference type="AlphaFoldDB" id="A0A1P9WVK8"/>
<keyword evidence="1" id="KW-0732">Signal</keyword>
<feature type="signal peptide" evidence="1">
    <location>
        <begin position="1"/>
        <end position="23"/>
    </location>
</feature>
<evidence type="ECO:0000313" key="2">
    <source>
        <dbReference type="EMBL" id="AQG79427.1"/>
    </source>
</evidence>
<protein>
    <recommendedName>
        <fullName evidence="4">LVIVD repeat-containing protein</fullName>
    </recommendedName>
</protein>
<dbReference type="Proteomes" id="UP000187941">
    <property type="component" value="Chromosome"/>
</dbReference>
<proteinExistence type="predicted"/>
<evidence type="ECO:0000313" key="3">
    <source>
        <dbReference type="Proteomes" id="UP000187941"/>
    </source>
</evidence>
<reference evidence="2 3" key="1">
    <citation type="submission" date="2016-01" db="EMBL/GenBank/DDBJ databases">
        <authorList>
            <person name="Oliw E.H."/>
        </authorList>
    </citation>
    <scope>NUCLEOTIDE SEQUENCE [LARGE SCALE GENOMIC DNA]</scope>
    <source>
        <strain evidence="2 3">DY10</strain>
    </source>
</reference>
<dbReference type="KEGG" id="smon:AWR27_08890"/>
<name>A0A1P9WVK8_9BACT</name>
<keyword evidence="3" id="KW-1185">Reference proteome</keyword>
<organism evidence="2 3">
    <name type="scientific">Spirosoma montaniterrae</name>
    <dbReference type="NCBI Taxonomy" id="1178516"/>
    <lineage>
        <taxon>Bacteria</taxon>
        <taxon>Pseudomonadati</taxon>
        <taxon>Bacteroidota</taxon>
        <taxon>Cytophagia</taxon>
        <taxon>Cytophagales</taxon>
        <taxon>Cytophagaceae</taxon>
        <taxon>Spirosoma</taxon>
    </lineage>
</organism>